<dbReference type="EMBL" id="JAWRVI010000020">
    <property type="protein sequence ID" value="KAK4089243.1"/>
    <property type="molecule type" value="Genomic_DNA"/>
</dbReference>
<evidence type="ECO:0000313" key="2">
    <source>
        <dbReference type="EMBL" id="KAK4089243.1"/>
    </source>
</evidence>
<feature type="compositionally biased region" description="Basic and acidic residues" evidence="1">
    <location>
        <begin position="118"/>
        <end position="133"/>
    </location>
</feature>
<dbReference type="EMBL" id="LCWV01000007">
    <property type="protein sequence ID" value="PWI71853.1"/>
    <property type="molecule type" value="Genomic_DNA"/>
</dbReference>
<keyword evidence="5" id="KW-1185">Reference proteome</keyword>
<reference evidence="2 5" key="4">
    <citation type="journal article" date="2024" name="Microbiol. Resour. Announc.">
        <title>Genome annotations for the ascomycete fungi Trichoderma harzianum, Trichoderma aggressivum, and Purpureocillium lilacinum.</title>
        <authorList>
            <person name="Beijen E.P.W."/>
            <person name="Ohm R.A."/>
        </authorList>
    </citation>
    <scope>NUCLEOTIDE SEQUENCE [LARGE SCALE GENOMIC DNA]</scope>
    <source>
        <strain evidence="2 5">CBS 150709</strain>
    </source>
</reference>
<feature type="region of interest" description="Disordered" evidence="1">
    <location>
        <begin position="152"/>
        <end position="227"/>
    </location>
</feature>
<reference evidence="3" key="1">
    <citation type="submission" date="2015-05" db="EMBL/GenBank/DDBJ databases">
        <authorList>
            <person name="Wang D.B."/>
            <person name="Wang M."/>
        </authorList>
    </citation>
    <scope>NUCLEOTIDE SEQUENCE</scope>
    <source>
        <strain evidence="3">36-1</strain>
    </source>
</reference>
<accession>A0A2U3EBM1</accession>
<organism evidence="3 4">
    <name type="scientific">Purpureocillium lilacinum</name>
    <name type="common">Paecilomyces lilacinus</name>
    <dbReference type="NCBI Taxonomy" id="33203"/>
    <lineage>
        <taxon>Eukaryota</taxon>
        <taxon>Fungi</taxon>
        <taxon>Dikarya</taxon>
        <taxon>Ascomycota</taxon>
        <taxon>Pezizomycotina</taxon>
        <taxon>Sordariomycetes</taxon>
        <taxon>Hypocreomycetidae</taxon>
        <taxon>Hypocreales</taxon>
        <taxon>Ophiocordycipitaceae</taxon>
        <taxon>Purpureocillium</taxon>
    </lineage>
</organism>
<feature type="compositionally biased region" description="Low complexity" evidence="1">
    <location>
        <begin position="152"/>
        <end position="162"/>
    </location>
</feature>
<gene>
    <name evidence="3" type="ORF">PCL_11947</name>
    <name evidence="2" type="ORF">Purlil1_6232</name>
</gene>
<comment type="caution">
    <text evidence="3">The sequence shown here is derived from an EMBL/GenBank/DDBJ whole genome shotgun (WGS) entry which is preliminary data.</text>
</comment>
<feature type="region of interest" description="Disordered" evidence="1">
    <location>
        <begin position="113"/>
        <end position="133"/>
    </location>
</feature>
<evidence type="ECO:0000313" key="4">
    <source>
        <dbReference type="Proteomes" id="UP000245956"/>
    </source>
</evidence>
<reference evidence="3 4" key="2">
    <citation type="journal article" date="2016" name="Front. Microbiol.">
        <title>Genome and transcriptome sequences reveal the specific parasitism of the nematophagous Purpureocillium lilacinum 36-1.</title>
        <authorList>
            <person name="Xie J."/>
            <person name="Li S."/>
            <person name="Mo C."/>
            <person name="Xiao X."/>
            <person name="Peng D."/>
            <person name="Wang G."/>
            <person name="Xiao Y."/>
        </authorList>
    </citation>
    <scope>NUCLEOTIDE SEQUENCE [LARGE SCALE GENOMIC DNA]</scope>
    <source>
        <strain evidence="3 4">36-1</strain>
    </source>
</reference>
<dbReference type="AlphaFoldDB" id="A0A2U3EBM1"/>
<sequence>MVDTFGGAPPAKVPKWAGAHTHTHVGKGRGGGPQTWGATPFGASERVEKGRGPTGPMLPEVQQARTLRRWGVSAGSLGEPYLCVRKLRTLCKHLPKSTTKIEDNNRRTVQYRTVHSRQRTDGRKERRVAGRQRESVRPSVCLIVYRVDRRAAQQPTSATAATNDNGTDNAPAPPHPVRPQWDSGTAQHGTYGTLVRDLCPQMRGTDPRKKKGRAPEQKRAPRRRGRS</sequence>
<name>A0A2U3EBM1_PURLI</name>
<dbReference type="Proteomes" id="UP000245956">
    <property type="component" value="Unassembled WGS sequence"/>
</dbReference>
<protein>
    <submittedName>
        <fullName evidence="3">Uncharacterized protein</fullName>
    </submittedName>
</protein>
<feature type="region of interest" description="Disordered" evidence="1">
    <location>
        <begin position="1"/>
        <end position="58"/>
    </location>
</feature>
<evidence type="ECO:0000313" key="3">
    <source>
        <dbReference type="EMBL" id="PWI71853.1"/>
    </source>
</evidence>
<proteinExistence type="predicted"/>
<dbReference type="Proteomes" id="UP001287286">
    <property type="component" value="Unassembled WGS sequence"/>
</dbReference>
<evidence type="ECO:0000256" key="1">
    <source>
        <dbReference type="SAM" id="MobiDB-lite"/>
    </source>
</evidence>
<reference evidence="2" key="3">
    <citation type="submission" date="2023-11" db="EMBL/GenBank/DDBJ databases">
        <authorList>
            <person name="Beijen E."/>
            <person name="Ohm R.A."/>
        </authorList>
    </citation>
    <scope>NUCLEOTIDE SEQUENCE</scope>
    <source>
        <strain evidence="2">CBS 150709</strain>
    </source>
</reference>
<evidence type="ECO:0000313" key="5">
    <source>
        <dbReference type="Proteomes" id="UP001287286"/>
    </source>
</evidence>